<sequence>MTGYISKKMMAKSREPEEDAIMGFIKLTNRAGKHAGMPLLFNVDWITTVYEEAGPDGGSLSTMVYCIQGNKSWVVEESMSEVLKKIVAASSPVKACTCP</sequence>
<protein>
    <submittedName>
        <fullName evidence="1">Uncharacterized protein</fullName>
    </submittedName>
</protein>
<name>A0A6J5LFC3_9CAUD</name>
<proteinExistence type="predicted"/>
<accession>A0A6J5LFC3</accession>
<dbReference type="EMBL" id="LR796247">
    <property type="protein sequence ID" value="CAB4131640.1"/>
    <property type="molecule type" value="Genomic_DNA"/>
</dbReference>
<evidence type="ECO:0000313" key="1">
    <source>
        <dbReference type="EMBL" id="CAB4131640.1"/>
    </source>
</evidence>
<organism evidence="1">
    <name type="scientific">uncultured Caudovirales phage</name>
    <dbReference type="NCBI Taxonomy" id="2100421"/>
    <lineage>
        <taxon>Viruses</taxon>
        <taxon>Duplodnaviria</taxon>
        <taxon>Heunggongvirae</taxon>
        <taxon>Uroviricota</taxon>
        <taxon>Caudoviricetes</taxon>
        <taxon>Peduoviridae</taxon>
        <taxon>Maltschvirus</taxon>
        <taxon>Maltschvirus maltsch</taxon>
    </lineage>
</organism>
<gene>
    <name evidence="1" type="ORF">UFOVP132_187</name>
</gene>
<reference evidence="1" key="1">
    <citation type="submission" date="2020-04" db="EMBL/GenBank/DDBJ databases">
        <authorList>
            <person name="Chiriac C."/>
            <person name="Salcher M."/>
            <person name="Ghai R."/>
            <person name="Kavagutti S V."/>
        </authorList>
    </citation>
    <scope>NUCLEOTIDE SEQUENCE</scope>
</reference>